<dbReference type="PaxDb" id="880073-Calab_3169"/>
<gene>
    <name evidence="1" type="ORF">Calab_3169</name>
</gene>
<sequence>MFACAELFMKILRPYTNGGRDTAFYKKRLASRRHPWRAQRVEGSIKGICGA</sequence>
<dbReference type="AlphaFoldDB" id="H1XUE9"/>
<dbReference type="HOGENOM" id="CLU_3096683_0_0_0"/>
<reference evidence="1 2" key="1">
    <citation type="submission" date="2011-09" db="EMBL/GenBank/DDBJ databases">
        <title>The permanent draft genome of Caldithrix abyssi DSM 13497.</title>
        <authorList>
            <consortium name="US DOE Joint Genome Institute (JGI-PGF)"/>
            <person name="Lucas S."/>
            <person name="Han J."/>
            <person name="Lapidus A."/>
            <person name="Bruce D."/>
            <person name="Goodwin L."/>
            <person name="Pitluck S."/>
            <person name="Peters L."/>
            <person name="Kyrpides N."/>
            <person name="Mavromatis K."/>
            <person name="Ivanova N."/>
            <person name="Mikhailova N."/>
            <person name="Chertkov O."/>
            <person name="Detter J.C."/>
            <person name="Tapia R."/>
            <person name="Han C."/>
            <person name="Land M."/>
            <person name="Hauser L."/>
            <person name="Markowitz V."/>
            <person name="Cheng J.-F."/>
            <person name="Hugenholtz P."/>
            <person name="Woyke T."/>
            <person name="Wu D."/>
            <person name="Spring S."/>
            <person name="Brambilla E."/>
            <person name="Klenk H.-P."/>
            <person name="Eisen J.A."/>
        </authorList>
    </citation>
    <scope>NUCLEOTIDE SEQUENCE [LARGE SCALE GENOMIC DNA]</scope>
    <source>
        <strain evidence="1 2">DSM 13497</strain>
    </source>
</reference>
<protein>
    <submittedName>
        <fullName evidence="1">Uncharacterized protein</fullName>
    </submittedName>
</protein>
<dbReference type="EMBL" id="CM001402">
    <property type="protein sequence ID" value="EHO42775.1"/>
    <property type="molecule type" value="Genomic_DNA"/>
</dbReference>
<dbReference type="Proteomes" id="UP000004671">
    <property type="component" value="Chromosome"/>
</dbReference>
<dbReference type="InParanoid" id="H1XUE9"/>
<accession>H1XUE9</accession>
<evidence type="ECO:0000313" key="1">
    <source>
        <dbReference type="EMBL" id="EHO42775.1"/>
    </source>
</evidence>
<proteinExistence type="predicted"/>
<evidence type="ECO:0000313" key="2">
    <source>
        <dbReference type="Proteomes" id="UP000004671"/>
    </source>
</evidence>
<name>H1XUE9_CALAY</name>
<keyword evidence="2" id="KW-1185">Reference proteome</keyword>
<organism evidence="1 2">
    <name type="scientific">Caldithrix abyssi DSM 13497</name>
    <dbReference type="NCBI Taxonomy" id="880073"/>
    <lineage>
        <taxon>Bacteria</taxon>
        <taxon>Pseudomonadati</taxon>
        <taxon>Calditrichota</taxon>
        <taxon>Calditrichia</taxon>
        <taxon>Calditrichales</taxon>
        <taxon>Calditrichaceae</taxon>
        <taxon>Caldithrix</taxon>
    </lineage>
</organism>